<dbReference type="EMBL" id="AP022839">
    <property type="protein sequence ID" value="BCA94936.1"/>
    <property type="molecule type" value="Genomic_DNA"/>
</dbReference>
<organism evidence="1 2">
    <name type="scientific">Legionella antarctica</name>
    <dbReference type="NCBI Taxonomy" id="2708020"/>
    <lineage>
        <taxon>Bacteria</taxon>
        <taxon>Pseudomonadati</taxon>
        <taxon>Pseudomonadota</taxon>
        <taxon>Gammaproteobacteria</taxon>
        <taxon>Legionellales</taxon>
        <taxon>Legionellaceae</taxon>
        <taxon>Legionella</taxon>
    </lineage>
</organism>
<dbReference type="Proteomes" id="UP000502894">
    <property type="component" value="Chromosome"/>
</dbReference>
<dbReference type="AlphaFoldDB" id="A0A6F8T4P8"/>
<protein>
    <submittedName>
        <fullName evidence="1">Uncharacterized protein</fullName>
    </submittedName>
</protein>
<proteinExistence type="predicted"/>
<name>A0A6F8T4P8_9GAMM</name>
<evidence type="ECO:0000313" key="2">
    <source>
        <dbReference type="Proteomes" id="UP000502894"/>
    </source>
</evidence>
<accession>A0A6F8T4P8</accession>
<evidence type="ECO:0000313" key="1">
    <source>
        <dbReference type="EMBL" id="BCA94936.1"/>
    </source>
</evidence>
<sequence>MNKSNKLNPLQSDSFIRYGTLQGELLGRGFARVDTRTHQSLLEASMFVQTIKYREGLKWHV</sequence>
<reference evidence="1" key="1">
    <citation type="journal article" date="2020" name="Microbiol. Resour. Announc.">
        <title>Complete Genome Sequence of Novel Psychrotolerant Legionella Strain TUM19329, Isolated from Antarctic Lake Sediment.</title>
        <authorList>
            <person name="Shimada S."/>
            <person name="Nakai R."/>
            <person name="Aoki K."/>
            <person name="Shimoeda N."/>
            <person name="Ohno G."/>
            <person name="Miyazaki Y."/>
            <person name="Kudoh S."/>
            <person name="Imura S."/>
            <person name="Watanabe K."/>
            <person name="Ishii Y."/>
            <person name="Tateda K."/>
        </authorList>
    </citation>
    <scope>NUCLEOTIDE SEQUENCE [LARGE SCALE GENOMIC DNA]</scope>
    <source>
        <strain evidence="1">TUM19329</strain>
    </source>
</reference>
<gene>
    <name evidence="1" type="ORF">TUM19329_12970</name>
</gene>
<keyword evidence="2" id="KW-1185">Reference proteome</keyword>
<dbReference type="KEGG" id="lant:TUM19329_12970"/>